<evidence type="ECO:0008006" key="3">
    <source>
        <dbReference type="Google" id="ProtNLM"/>
    </source>
</evidence>
<accession>A0A0P1IC13</accession>
<name>A0A0P1IC13_9RHOB</name>
<keyword evidence="2" id="KW-1185">Reference proteome</keyword>
<evidence type="ECO:0000313" key="1">
    <source>
        <dbReference type="EMBL" id="CUK04283.1"/>
    </source>
</evidence>
<gene>
    <name evidence="1" type="ORF">PH7735_02762</name>
</gene>
<dbReference type="Gene3D" id="3.30.530.20">
    <property type="match status" value="1"/>
</dbReference>
<dbReference type="AlphaFoldDB" id="A0A0P1IC13"/>
<organism evidence="1 2">
    <name type="scientific">Shimia thalassica</name>
    <dbReference type="NCBI Taxonomy" id="1715693"/>
    <lineage>
        <taxon>Bacteria</taxon>
        <taxon>Pseudomonadati</taxon>
        <taxon>Pseudomonadota</taxon>
        <taxon>Alphaproteobacteria</taxon>
        <taxon>Rhodobacterales</taxon>
        <taxon>Roseobacteraceae</taxon>
    </lineage>
</organism>
<dbReference type="Proteomes" id="UP000051870">
    <property type="component" value="Unassembled WGS sequence"/>
</dbReference>
<sequence>MDISTKADMDVPIAQAFEMVTDFPRHERSAMRRGAEISRTDTLKAPGVGAAWNIRFELRGKTRDMSLEVVEFDRPNQLALEGTLQGLDSRIDVELVALSRTRTRLNLRANLKPRTLTARLLLQSAKLASGNINKRLKNRMVAYAEDMEARYSKLA</sequence>
<proteinExistence type="predicted"/>
<dbReference type="CDD" id="cd07812">
    <property type="entry name" value="SRPBCC"/>
    <property type="match status" value="1"/>
</dbReference>
<reference evidence="2" key="1">
    <citation type="submission" date="2015-09" db="EMBL/GenBank/DDBJ databases">
        <authorList>
            <person name="Rodrigo-Torres Lidia"/>
            <person name="Arahal R.David."/>
        </authorList>
    </citation>
    <scope>NUCLEOTIDE SEQUENCE [LARGE SCALE GENOMIC DNA]</scope>
    <source>
        <strain evidence="2">CECT 7735</strain>
    </source>
</reference>
<dbReference type="GeneID" id="83881771"/>
<dbReference type="STRING" id="1715693.PH7735_02762"/>
<dbReference type="SUPFAM" id="SSF55961">
    <property type="entry name" value="Bet v1-like"/>
    <property type="match status" value="1"/>
</dbReference>
<protein>
    <recommendedName>
        <fullName evidence="3">Polyketide cyclase / dehydrase and lipid transport</fullName>
    </recommendedName>
</protein>
<evidence type="ECO:0000313" key="2">
    <source>
        <dbReference type="Proteomes" id="UP000051870"/>
    </source>
</evidence>
<dbReference type="InterPro" id="IPR023393">
    <property type="entry name" value="START-like_dom_sf"/>
</dbReference>
<dbReference type="EMBL" id="CYTW01000003">
    <property type="protein sequence ID" value="CUK04283.1"/>
    <property type="molecule type" value="Genomic_DNA"/>
</dbReference>
<dbReference type="RefSeq" id="WP_058311947.1">
    <property type="nucleotide sequence ID" value="NZ_CYTW01000003.1"/>
</dbReference>